<evidence type="ECO:0000313" key="1">
    <source>
        <dbReference type="EMBL" id="HJG85752.1"/>
    </source>
</evidence>
<reference evidence="1" key="1">
    <citation type="journal article" date="2021" name="PeerJ">
        <title>Extensive microbial diversity within the chicken gut microbiome revealed by metagenomics and culture.</title>
        <authorList>
            <person name="Gilroy R."/>
            <person name="Ravi A."/>
            <person name="Getino M."/>
            <person name="Pursley I."/>
            <person name="Horton D.L."/>
            <person name="Alikhan N.F."/>
            <person name="Baker D."/>
            <person name="Gharbi K."/>
            <person name="Hall N."/>
            <person name="Watson M."/>
            <person name="Adriaenssens E.M."/>
            <person name="Foster-Nyarko E."/>
            <person name="Jarju S."/>
            <person name="Secka A."/>
            <person name="Antonio M."/>
            <person name="Oren A."/>
            <person name="Chaudhuri R.R."/>
            <person name="La Ragione R."/>
            <person name="Hildebrand F."/>
            <person name="Pallen M.J."/>
        </authorList>
    </citation>
    <scope>NUCLEOTIDE SEQUENCE</scope>
    <source>
        <strain evidence="1">CHK179-5677</strain>
    </source>
</reference>
<dbReference type="AlphaFoldDB" id="A0A921MK37"/>
<name>A0A921MK37_9FIRM</name>
<gene>
    <name evidence="1" type="ORF">K8V01_01785</name>
</gene>
<organism evidence="1 2">
    <name type="scientific">Pseudoflavonifractor capillosus</name>
    <dbReference type="NCBI Taxonomy" id="106588"/>
    <lineage>
        <taxon>Bacteria</taxon>
        <taxon>Bacillati</taxon>
        <taxon>Bacillota</taxon>
        <taxon>Clostridia</taxon>
        <taxon>Eubacteriales</taxon>
        <taxon>Oscillospiraceae</taxon>
        <taxon>Pseudoflavonifractor</taxon>
    </lineage>
</organism>
<reference evidence="1" key="2">
    <citation type="submission" date="2021-09" db="EMBL/GenBank/DDBJ databases">
        <authorList>
            <person name="Gilroy R."/>
        </authorList>
    </citation>
    <scope>NUCLEOTIDE SEQUENCE</scope>
    <source>
        <strain evidence="1">CHK179-5677</strain>
    </source>
</reference>
<dbReference type="Proteomes" id="UP000760668">
    <property type="component" value="Unassembled WGS sequence"/>
</dbReference>
<sequence>MKIYHKTGGNARNFRWIRVPFCTLLAVMALGTVGNIECGFVSVRAGAETLAALMTGLALTLAWPERRRLSP</sequence>
<dbReference type="EMBL" id="DYUC01000016">
    <property type="protein sequence ID" value="HJG85752.1"/>
    <property type="molecule type" value="Genomic_DNA"/>
</dbReference>
<accession>A0A921MK37</accession>
<comment type="caution">
    <text evidence="1">The sequence shown here is derived from an EMBL/GenBank/DDBJ whole genome shotgun (WGS) entry which is preliminary data.</text>
</comment>
<protein>
    <submittedName>
        <fullName evidence="1">Uncharacterized protein</fullName>
    </submittedName>
</protein>
<proteinExistence type="predicted"/>
<evidence type="ECO:0000313" key="2">
    <source>
        <dbReference type="Proteomes" id="UP000760668"/>
    </source>
</evidence>
<dbReference type="RefSeq" id="WP_295368616.1">
    <property type="nucleotide sequence ID" value="NZ_DYUC01000016.1"/>
</dbReference>